<proteinExistence type="predicted"/>
<organism evidence="1 2">
    <name type="scientific">Plenodomus tracheiphilus IPT5</name>
    <dbReference type="NCBI Taxonomy" id="1408161"/>
    <lineage>
        <taxon>Eukaryota</taxon>
        <taxon>Fungi</taxon>
        <taxon>Dikarya</taxon>
        <taxon>Ascomycota</taxon>
        <taxon>Pezizomycotina</taxon>
        <taxon>Dothideomycetes</taxon>
        <taxon>Pleosporomycetidae</taxon>
        <taxon>Pleosporales</taxon>
        <taxon>Pleosporineae</taxon>
        <taxon>Leptosphaeriaceae</taxon>
        <taxon>Plenodomus</taxon>
    </lineage>
</organism>
<dbReference type="AlphaFoldDB" id="A0A6A7BDG1"/>
<reference evidence="1" key="1">
    <citation type="submission" date="2020-01" db="EMBL/GenBank/DDBJ databases">
        <authorList>
            <consortium name="DOE Joint Genome Institute"/>
            <person name="Haridas S."/>
            <person name="Albert R."/>
            <person name="Binder M."/>
            <person name="Bloem J."/>
            <person name="Labutti K."/>
            <person name="Salamov A."/>
            <person name="Andreopoulos B."/>
            <person name="Baker S.E."/>
            <person name="Barry K."/>
            <person name="Bills G."/>
            <person name="Bluhm B.H."/>
            <person name="Cannon C."/>
            <person name="Castanera R."/>
            <person name="Culley D.E."/>
            <person name="Daum C."/>
            <person name="Ezra D."/>
            <person name="Gonzalez J.B."/>
            <person name="Henrissat B."/>
            <person name="Kuo A."/>
            <person name="Liang C."/>
            <person name="Lipzen A."/>
            <person name="Lutzoni F."/>
            <person name="Magnuson J."/>
            <person name="Mondo S."/>
            <person name="Nolan M."/>
            <person name="Ohm R."/>
            <person name="Pangilinan J."/>
            <person name="Park H.-J."/>
            <person name="Ramirez L."/>
            <person name="Alfaro M."/>
            <person name="Sun H."/>
            <person name="Tritt A."/>
            <person name="Yoshinaga Y."/>
            <person name="Zwiers L.-H."/>
            <person name="Turgeon B.G."/>
            <person name="Goodwin S.B."/>
            <person name="Spatafora J.W."/>
            <person name="Crous P.W."/>
            <person name="Grigoriev I.V."/>
        </authorList>
    </citation>
    <scope>NUCLEOTIDE SEQUENCE</scope>
    <source>
        <strain evidence="1">IPT5</strain>
    </source>
</reference>
<accession>A0A6A7BDG1</accession>
<evidence type="ECO:0000313" key="1">
    <source>
        <dbReference type="EMBL" id="KAF2852515.1"/>
    </source>
</evidence>
<evidence type="ECO:0000313" key="2">
    <source>
        <dbReference type="Proteomes" id="UP000799423"/>
    </source>
</evidence>
<protein>
    <submittedName>
        <fullName evidence="1">Uncharacterized protein</fullName>
    </submittedName>
</protein>
<name>A0A6A7BDG1_9PLEO</name>
<keyword evidence="2" id="KW-1185">Reference proteome</keyword>
<gene>
    <name evidence="1" type="ORF">T440DRAFT_466661</name>
</gene>
<dbReference type="EMBL" id="MU006298">
    <property type="protein sequence ID" value="KAF2852515.1"/>
    <property type="molecule type" value="Genomic_DNA"/>
</dbReference>
<sequence length="61" mass="6699">MCVTQRKAGKLGKKHDRLELAPTWRTRLALALVCGSCLNIIGSSVSAPRDLTCIDPLIRHN</sequence>
<dbReference type="Proteomes" id="UP000799423">
    <property type="component" value="Unassembled WGS sequence"/>
</dbReference>